<accession>A0AC34FUR4</accession>
<reference evidence="2" key="1">
    <citation type="submission" date="2022-11" db="UniProtKB">
        <authorList>
            <consortium name="WormBaseParasite"/>
        </authorList>
    </citation>
    <scope>IDENTIFICATION</scope>
</reference>
<organism evidence="1 2">
    <name type="scientific">Panagrolaimus sp. ES5</name>
    <dbReference type="NCBI Taxonomy" id="591445"/>
    <lineage>
        <taxon>Eukaryota</taxon>
        <taxon>Metazoa</taxon>
        <taxon>Ecdysozoa</taxon>
        <taxon>Nematoda</taxon>
        <taxon>Chromadorea</taxon>
        <taxon>Rhabditida</taxon>
        <taxon>Tylenchina</taxon>
        <taxon>Panagrolaimomorpha</taxon>
        <taxon>Panagrolaimoidea</taxon>
        <taxon>Panagrolaimidae</taxon>
        <taxon>Panagrolaimus</taxon>
    </lineage>
</organism>
<name>A0AC34FUR4_9BILA</name>
<dbReference type="Proteomes" id="UP000887579">
    <property type="component" value="Unplaced"/>
</dbReference>
<evidence type="ECO:0000313" key="2">
    <source>
        <dbReference type="WBParaSite" id="ES5_v2.g21163.t1"/>
    </source>
</evidence>
<sequence length="181" mass="20533">MDPGAYGRYPSKASVSRPIIPKCNLLDKVISDRRDTNFCTCGKCVVQETSRESICCREVFVSTSVFATNMRKFIGKEKCVCDNPHIRAAFLNKFELELSHQQNVYLRQLGGLPVVTRICSTDPERHLRYAAYSRLTLIIRGTLGMSKRIELPSCLVKVIRANYPSKNGSYTGFRDAFHEDE</sequence>
<protein>
    <submittedName>
        <fullName evidence="2">P2X purinoreceptor 7 intracellular domain-containing protein</fullName>
    </submittedName>
</protein>
<dbReference type="WBParaSite" id="ES5_v2.g21163.t1">
    <property type="protein sequence ID" value="ES5_v2.g21163.t1"/>
    <property type="gene ID" value="ES5_v2.g21163"/>
</dbReference>
<evidence type="ECO:0000313" key="1">
    <source>
        <dbReference type="Proteomes" id="UP000887579"/>
    </source>
</evidence>
<proteinExistence type="predicted"/>